<feature type="domain" description="C2H2-type" evidence="2">
    <location>
        <begin position="428"/>
        <end position="453"/>
    </location>
</feature>
<dbReference type="STRING" id="602072.A0A1R3RS99"/>
<keyword evidence="4" id="KW-1185">Reference proteome</keyword>
<name>A0A1R3RS99_ASPC5</name>
<feature type="region of interest" description="Disordered" evidence="1">
    <location>
        <begin position="455"/>
        <end position="485"/>
    </location>
</feature>
<dbReference type="SUPFAM" id="SSF57667">
    <property type="entry name" value="beta-beta-alpha zinc fingers"/>
    <property type="match status" value="1"/>
</dbReference>
<feature type="compositionally biased region" description="Low complexity" evidence="1">
    <location>
        <begin position="289"/>
        <end position="301"/>
    </location>
</feature>
<feature type="domain" description="C2H2-type" evidence="2">
    <location>
        <begin position="363"/>
        <end position="388"/>
    </location>
</feature>
<dbReference type="OrthoDB" id="6077919at2759"/>
<feature type="compositionally biased region" description="Polar residues" evidence="1">
    <location>
        <begin position="277"/>
        <end position="288"/>
    </location>
</feature>
<feature type="region of interest" description="Disordered" evidence="1">
    <location>
        <begin position="328"/>
        <end position="348"/>
    </location>
</feature>
<evidence type="ECO:0000313" key="3">
    <source>
        <dbReference type="EMBL" id="OOF97342.1"/>
    </source>
</evidence>
<dbReference type="PANTHER" id="PTHR46179">
    <property type="entry name" value="ZINC FINGER PROTEIN"/>
    <property type="match status" value="1"/>
</dbReference>
<dbReference type="VEuPathDB" id="FungiDB:ASPCADRAFT_206160"/>
<dbReference type="Proteomes" id="UP000188318">
    <property type="component" value="Unassembled WGS sequence"/>
</dbReference>
<proteinExistence type="predicted"/>
<feature type="domain" description="C2H2-type" evidence="2">
    <location>
        <begin position="394"/>
        <end position="423"/>
    </location>
</feature>
<dbReference type="OMA" id="SFPECGK"/>
<feature type="region of interest" description="Disordered" evidence="1">
    <location>
        <begin position="1"/>
        <end position="63"/>
    </location>
</feature>
<dbReference type="InterPro" id="IPR051061">
    <property type="entry name" value="Zinc_finger_trans_reg"/>
</dbReference>
<feature type="compositionally biased region" description="Basic and acidic residues" evidence="1">
    <location>
        <begin position="1"/>
        <end position="11"/>
    </location>
</feature>
<dbReference type="GO" id="GO:0005634">
    <property type="term" value="C:nucleus"/>
    <property type="evidence" value="ECO:0007669"/>
    <property type="project" value="TreeGrafter"/>
</dbReference>
<feature type="compositionally biased region" description="Basic and acidic residues" evidence="1">
    <location>
        <begin position="173"/>
        <end position="185"/>
    </location>
</feature>
<feature type="region of interest" description="Disordered" evidence="1">
    <location>
        <begin position="107"/>
        <end position="197"/>
    </location>
</feature>
<gene>
    <name evidence="3" type="ORF">ASPCADRAFT_206160</name>
</gene>
<dbReference type="PANTHER" id="PTHR46179:SF19">
    <property type="entry name" value="C2H2 FINGER DOMAIN TRANSCRIPTION FACTOR (EUROFUNG)-RELATED"/>
    <property type="match status" value="1"/>
</dbReference>
<protein>
    <recommendedName>
        <fullName evidence="2">C2H2-type domain-containing protein</fullName>
    </recommendedName>
</protein>
<dbReference type="AlphaFoldDB" id="A0A1R3RS99"/>
<dbReference type="Gene3D" id="3.30.160.60">
    <property type="entry name" value="Classic Zinc Finger"/>
    <property type="match status" value="1"/>
</dbReference>
<dbReference type="GO" id="GO:0006357">
    <property type="term" value="P:regulation of transcription by RNA polymerase II"/>
    <property type="evidence" value="ECO:0007669"/>
    <property type="project" value="TreeGrafter"/>
</dbReference>
<evidence type="ECO:0000256" key="1">
    <source>
        <dbReference type="SAM" id="MobiDB-lite"/>
    </source>
</evidence>
<evidence type="ECO:0000313" key="4">
    <source>
        <dbReference type="Proteomes" id="UP000188318"/>
    </source>
</evidence>
<reference evidence="4" key="1">
    <citation type="journal article" date="2017" name="Genome Biol.">
        <title>Comparative genomics reveals high biological diversity and specific adaptations in the industrially and medically important fungal genus Aspergillus.</title>
        <authorList>
            <person name="de Vries R.P."/>
            <person name="Riley R."/>
            <person name="Wiebenga A."/>
            <person name="Aguilar-Osorio G."/>
            <person name="Amillis S."/>
            <person name="Uchima C.A."/>
            <person name="Anderluh G."/>
            <person name="Asadollahi M."/>
            <person name="Askin M."/>
            <person name="Barry K."/>
            <person name="Battaglia E."/>
            <person name="Bayram O."/>
            <person name="Benocci T."/>
            <person name="Braus-Stromeyer S.A."/>
            <person name="Caldana C."/>
            <person name="Canovas D."/>
            <person name="Cerqueira G.C."/>
            <person name="Chen F."/>
            <person name="Chen W."/>
            <person name="Choi C."/>
            <person name="Clum A."/>
            <person name="Dos Santos R.A."/>
            <person name="Damasio A.R."/>
            <person name="Diallinas G."/>
            <person name="Emri T."/>
            <person name="Fekete E."/>
            <person name="Flipphi M."/>
            <person name="Freyberg S."/>
            <person name="Gallo A."/>
            <person name="Gournas C."/>
            <person name="Habgood R."/>
            <person name="Hainaut M."/>
            <person name="Harispe M.L."/>
            <person name="Henrissat B."/>
            <person name="Hilden K.S."/>
            <person name="Hope R."/>
            <person name="Hossain A."/>
            <person name="Karabika E."/>
            <person name="Karaffa L."/>
            <person name="Karanyi Z."/>
            <person name="Krasevec N."/>
            <person name="Kuo A."/>
            <person name="Kusch H."/>
            <person name="LaButti K."/>
            <person name="Lagendijk E.L."/>
            <person name="Lapidus A."/>
            <person name="Levasseur A."/>
            <person name="Lindquist E."/>
            <person name="Lipzen A."/>
            <person name="Logrieco A.F."/>
            <person name="MacCabe A."/>
            <person name="Maekelae M.R."/>
            <person name="Malavazi I."/>
            <person name="Melin P."/>
            <person name="Meyer V."/>
            <person name="Mielnichuk N."/>
            <person name="Miskei M."/>
            <person name="Molnar A.P."/>
            <person name="Mule G."/>
            <person name="Ngan C.Y."/>
            <person name="Orejas M."/>
            <person name="Orosz E."/>
            <person name="Ouedraogo J.P."/>
            <person name="Overkamp K.M."/>
            <person name="Park H.-S."/>
            <person name="Perrone G."/>
            <person name="Piumi F."/>
            <person name="Punt P.J."/>
            <person name="Ram A.F."/>
            <person name="Ramon A."/>
            <person name="Rauscher S."/>
            <person name="Record E."/>
            <person name="Riano-Pachon D.M."/>
            <person name="Robert V."/>
            <person name="Roehrig J."/>
            <person name="Ruller R."/>
            <person name="Salamov A."/>
            <person name="Salih N.S."/>
            <person name="Samson R.A."/>
            <person name="Sandor E."/>
            <person name="Sanguinetti M."/>
            <person name="Schuetze T."/>
            <person name="Sepcic K."/>
            <person name="Shelest E."/>
            <person name="Sherlock G."/>
            <person name="Sophianopoulou V."/>
            <person name="Squina F.M."/>
            <person name="Sun H."/>
            <person name="Susca A."/>
            <person name="Todd R.B."/>
            <person name="Tsang A."/>
            <person name="Unkles S.E."/>
            <person name="van de Wiele N."/>
            <person name="van Rossen-Uffink D."/>
            <person name="Oliveira J.V."/>
            <person name="Vesth T.C."/>
            <person name="Visser J."/>
            <person name="Yu J.-H."/>
            <person name="Zhou M."/>
            <person name="Andersen M.R."/>
            <person name="Archer D.B."/>
            <person name="Baker S.E."/>
            <person name="Benoit I."/>
            <person name="Brakhage A.A."/>
            <person name="Braus G.H."/>
            <person name="Fischer R."/>
            <person name="Frisvad J.C."/>
            <person name="Goldman G.H."/>
            <person name="Houbraken J."/>
            <person name="Oakley B."/>
            <person name="Pocsi I."/>
            <person name="Scazzocchio C."/>
            <person name="Seiboth B."/>
            <person name="vanKuyk P.A."/>
            <person name="Wortman J."/>
            <person name="Dyer P.S."/>
            <person name="Grigoriev I.V."/>
        </authorList>
    </citation>
    <scope>NUCLEOTIDE SEQUENCE [LARGE SCALE GENOMIC DNA]</scope>
    <source>
        <strain evidence="4">ITEM 5010</strain>
    </source>
</reference>
<accession>A0A1R3RS99</accession>
<dbReference type="SMART" id="SM00355">
    <property type="entry name" value="ZnF_C2H2"/>
    <property type="match status" value="3"/>
</dbReference>
<feature type="compositionally biased region" description="Pro residues" evidence="1">
    <location>
        <begin position="151"/>
        <end position="172"/>
    </location>
</feature>
<evidence type="ECO:0000259" key="2">
    <source>
        <dbReference type="SMART" id="SM00355"/>
    </source>
</evidence>
<dbReference type="EMBL" id="KV907497">
    <property type="protein sequence ID" value="OOF97342.1"/>
    <property type="molecule type" value="Genomic_DNA"/>
</dbReference>
<feature type="region of interest" description="Disordered" evidence="1">
    <location>
        <begin position="266"/>
        <end position="301"/>
    </location>
</feature>
<dbReference type="InterPro" id="IPR013087">
    <property type="entry name" value="Znf_C2H2_type"/>
</dbReference>
<sequence>MTESYDPHERPGTPGLLPTQVDYELKESPPPFDTGDQSPKGNAPKYDAEATFLPGSSQPNRPDIAVYEHEHPFSAGIPVEDNFQDLPKFKFNPDKSLPERVAIEALGLISPSEPKEEGEPSVAPKIAPAALKEPLRPPIAAEDPPLKEELPPPLPPPPPPQQQQTPPNLPPPRQERKLSDPESRLSKLLINPSEPAAQLPALHSSATANAVDHSLPSLQTALAGVTDVPPHGGPGRLNGTSFGALPAVSAASPPVSRTDPVWEHQRLGQFPPPTPSPYQHLSPASSKDMSAMSSPASQHSSYWRPSMKADIHYLTSTYEAAPLTAKSPATSYPTPTDQTPVSTCDRSYNPATHSNGAVSAGTYKCRHPGCTAAPFQTQYLLNSHANVHSQDRPHFCPIDGCPRGPGGKGFKRKNEMIRHGLVHNSPGYVCPFCPDQQHKYPRPDNLQRHVRVHHVDKSRDDPALRQVLAQRPEGSTRGRRRRTNA</sequence>
<organism evidence="3 4">
    <name type="scientific">Aspergillus carbonarius (strain ITEM 5010)</name>
    <dbReference type="NCBI Taxonomy" id="602072"/>
    <lineage>
        <taxon>Eukaryota</taxon>
        <taxon>Fungi</taxon>
        <taxon>Dikarya</taxon>
        <taxon>Ascomycota</taxon>
        <taxon>Pezizomycotina</taxon>
        <taxon>Eurotiomycetes</taxon>
        <taxon>Eurotiomycetidae</taxon>
        <taxon>Eurotiales</taxon>
        <taxon>Aspergillaceae</taxon>
        <taxon>Aspergillus</taxon>
        <taxon>Aspergillus subgen. Circumdati</taxon>
    </lineage>
</organism>
<dbReference type="InterPro" id="IPR036236">
    <property type="entry name" value="Znf_C2H2_sf"/>
</dbReference>